<keyword evidence="2" id="KW-0813">Transport</keyword>
<keyword evidence="3" id="KW-0509">mRNA transport</keyword>
<evidence type="ECO:0000256" key="6">
    <source>
        <dbReference type="ARBA" id="ARBA00023132"/>
    </source>
</evidence>
<proteinExistence type="predicted"/>
<evidence type="ECO:0008006" key="11">
    <source>
        <dbReference type="Google" id="ProtNLM"/>
    </source>
</evidence>
<dbReference type="InterPro" id="IPR037700">
    <property type="entry name" value="NUP88/NUP82"/>
</dbReference>
<evidence type="ECO:0000256" key="7">
    <source>
        <dbReference type="ARBA" id="ARBA00023242"/>
    </source>
</evidence>
<keyword evidence="8" id="KW-0175">Coiled coil</keyword>
<comment type="subcellular location">
    <subcellularLocation>
        <location evidence="1">Nucleus</location>
        <location evidence="1">Nuclear pore complex</location>
    </subcellularLocation>
</comment>
<evidence type="ECO:0000256" key="4">
    <source>
        <dbReference type="ARBA" id="ARBA00022927"/>
    </source>
</evidence>
<dbReference type="GO" id="GO:0000055">
    <property type="term" value="P:ribosomal large subunit export from nucleus"/>
    <property type="evidence" value="ECO:0007669"/>
    <property type="project" value="InterPro"/>
</dbReference>
<dbReference type="GO" id="GO:0006406">
    <property type="term" value="P:mRNA export from nucleus"/>
    <property type="evidence" value="ECO:0007669"/>
    <property type="project" value="TreeGrafter"/>
</dbReference>
<keyword evidence="10" id="KW-1185">Reference proteome</keyword>
<organism evidence="9 10">
    <name type="scientific">Wickerhamomyces mucosus</name>
    <dbReference type="NCBI Taxonomy" id="1378264"/>
    <lineage>
        <taxon>Eukaryota</taxon>
        <taxon>Fungi</taxon>
        <taxon>Dikarya</taxon>
        <taxon>Ascomycota</taxon>
        <taxon>Saccharomycotina</taxon>
        <taxon>Saccharomycetes</taxon>
        <taxon>Phaffomycetales</taxon>
        <taxon>Wickerhamomycetaceae</taxon>
        <taxon>Wickerhamomyces</taxon>
    </lineage>
</organism>
<gene>
    <name evidence="9" type="ORF">WICMUC_002607</name>
</gene>
<comment type="caution">
    <text evidence="9">The sequence shown here is derived from an EMBL/GenBank/DDBJ whole genome shotgun (WGS) entry which is preliminary data.</text>
</comment>
<keyword evidence="7" id="KW-0539">Nucleus</keyword>
<protein>
    <recommendedName>
        <fullName evidence="11">Nucleoporin Nup82</fullName>
    </recommendedName>
</protein>
<reference evidence="9" key="1">
    <citation type="journal article" date="2021" name="Open Biol.">
        <title>Shared evolutionary footprints suggest mitochondrial oxidative damage underlies multiple complex I losses in fungi.</title>
        <authorList>
            <person name="Schikora-Tamarit M.A."/>
            <person name="Marcet-Houben M."/>
            <person name="Nosek J."/>
            <person name="Gabaldon T."/>
        </authorList>
    </citation>
    <scope>NUCLEOTIDE SEQUENCE</scope>
    <source>
        <strain evidence="9">CBS6341</strain>
    </source>
</reference>
<dbReference type="GO" id="GO:0006606">
    <property type="term" value="P:protein import into nucleus"/>
    <property type="evidence" value="ECO:0007669"/>
    <property type="project" value="TreeGrafter"/>
</dbReference>
<evidence type="ECO:0000313" key="10">
    <source>
        <dbReference type="Proteomes" id="UP000769528"/>
    </source>
</evidence>
<dbReference type="PANTHER" id="PTHR13257">
    <property type="entry name" value="NUCLEOPORIN NUP84-RELATED"/>
    <property type="match status" value="1"/>
</dbReference>
<evidence type="ECO:0000256" key="2">
    <source>
        <dbReference type="ARBA" id="ARBA00022448"/>
    </source>
</evidence>
<dbReference type="AlphaFoldDB" id="A0A9P8PNS0"/>
<evidence type="ECO:0000256" key="5">
    <source>
        <dbReference type="ARBA" id="ARBA00023010"/>
    </source>
</evidence>
<keyword evidence="5" id="KW-0811">Translocation</keyword>
<dbReference type="EMBL" id="JAEUBF010000753">
    <property type="protein sequence ID" value="KAH3675518.1"/>
    <property type="molecule type" value="Genomic_DNA"/>
</dbReference>
<dbReference type="OrthoDB" id="341482at2759"/>
<evidence type="ECO:0000256" key="1">
    <source>
        <dbReference type="ARBA" id="ARBA00004567"/>
    </source>
</evidence>
<reference evidence="9" key="2">
    <citation type="submission" date="2021-01" db="EMBL/GenBank/DDBJ databases">
        <authorList>
            <person name="Schikora-Tamarit M.A."/>
        </authorList>
    </citation>
    <scope>NUCLEOTIDE SEQUENCE</scope>
    <source>
        <strain evidence="9">CBS6341</strain>
    </source>
</reference>
<sequence>MSILSKASNHSVFKHLEYDSQKDTPIGYQAPTVKHSKIAVRNGDEIFFAHRSLIRVTKLHQFSEYALIDIPVIDFDIKGIKINSSGDLLAVYDERNILIISVPTLALNENRTFIETRSFKIGLDIYNSTEVIEVLWNTTSRYDSNLVVLSSDGFLRTFDPRFSVDEPELQFDLVAKHSRSIGLNTDSVKDPVSIAFGSSNSLSSLLTLYILDREGDIFALYPFVPKELSAPRDQIEELFNQTVLLANNYESEEESSKKLRAIDQLKFAVDLWKQVPTSQREYRKSLEFCVLNTKGSELTSIQGPFAIQPYPEELYETEATSIITLECGCTDVLAVGFTKGGLLLLSSDDQLLMRWDGTDSFDLVESDFQVLSTVEYIPGKGSSSYVGSLKDLLFTLQMNRNIYQVDLSSIADSFKSQQACNAEEENLNFESKLLMVHSLEDSEVYEGSLILSDEQYSGLLVLTNMRVIVKELKEKSDDKTSLAYDEIRYQAELGPPSEEVQRSVEETSNLNLKIPKNAAVEIQGDDTSLEQFNKVYRQVGSVLKEFHNAGINLNYKFSSQKEELERQINEIFSLKKRVQELQNKNAKNNSIIDQSLKKQKLLEEKAVQLSRKLQNSIDLPYSTKEKKWFKEIRESTISFNKFAQQSKTFEEQLTYIKSRLDDERNPTSEVEEEWVDLNDLLVESKNILQKT</sequence>
<dbReference type="PANTHER" id="PTHR13257:SF0">
    <property type="entry name" value="NUCLEAR PORE COMPLEX PROTEIN NUP88"/>
    <property type="match status" value="1"/>
</dbReference>
<keyword evidence="6" id="KW-0906">Nuclear pore complex</keyword>
<name>A0A9P8PNS0_9ASCO</name>
<dbReference type="SUPFAM" id="SSF50978">
    <property type="entry name" value="WD40 repeat-like"/>
    <property type="match status" value="1"/>
</dbReference>
<dbReference type="GO" id="GO:0000056">
    <property type="term" value="P:ribosomal small subunit export from nucleus"/>
    <property type="evidence" value="ECO:0007669"/>
    <property type="project" value="InterPro"/>
</dbReference>
<dbReference type="GO" id="GO:0017056">
    <property type="term" value="F:structural constituent of nuclear pore"/>
    <property type="evidence" value="ECO:0007669"/>
    <property type="project" value="InterPro"/>
</dbReference>
<evidence type="ECO:0000256" key="3">
    <source>
        <dbReference type="ARBA" id="ARBA00022816"/>
    </source>
</evidence>
<keyword evidence="4" id="KW-0653">Protein transport</keyword>
<dbReference type="GO" id="GO:0005643">
    <property type="term" value="C:nuclear pore"/>
    <property type="evidence" value="ECO:0007669"/>
    <property type="project" value="UniProtKB-SubCell"/>
</dbReference>
<evidence type="ECO:0000256" key="8">
    <source>
        <dbReference type="SAM" id="Coils"/>
    </source>
</evidence>
<dbReference type="Proteomes" id="UP000769528">
    <property type="component" value="Unassembled WGS sequence"/>
</dbReference>
<feature type="coiled-coil region" evidence="8">
    <location>
        <begin position="561"/>
        <end position="612"/>
    </location>
</feature>
<evidence type="ECO:0000313" key="9">
    <source>
        <dbReference type="EMBL" id="KAH3675518.1"/>
    </source>
</evidence>
<dbReference type="InterPro" id="IPR036322">
    <property type="entry name" value="WD40_repeat_dom_sf"/>
</dbReference>
<accession>A0A9P8PNS0</accession>